<keyword evidence="4" id="KW-1185">Reference proteome</keyword>
<sequence length="70" mass="7571">MYSYVKSSAKVIGLVAVGAGVVAIGWLGWKAYAKDDEEVVDVPKAWRFRSEAQGPLENKDPAEGSEDAEK</sequence>
<keyword evidence="2" id="KW-0472">Membrane</keyword>
<evidence type="ECO:0000256" key="1">
    <source>
        <dbReference type="SAM" id="MobiDB-lite"/>
    </source>
</evidence>
<reference evidence="3 4" key="1">
    <citation type="journal article" date="2023" name="Nucleic Acids Res.">
        <title>The hologenome of Daphnia magna reveals possible DNA methylation and microbiome-mediated evolution of the host genome.</title>
        <authorList>
            <person name="Chaturvedi A."/>
            <person name="Li X."/>
            <person name="Dhandapani V."/>
            <person name="Marshall H."/>
            <person name="Kissane S."/>
            <person name="Cuenca-Cambronero M."/>
            <person name="Asole G."/>
            <person name="Calvet F."/>
            <person name="Ruiz-Romero M."/>
            <person name="Marangio P."/>
            <person name="Guigo R."/>
            <person name="Rago D."/>
            <person name="Mirbahai L."/>
            <person name="Eastwood N."/>
            <person name="Colbourne J.K."/>
            <person name="Zhou J."/>
            <person name="Mallon E."/>
            <person name="Orsini L."/>
        </authorList>
    </citation>
    <scope>NUCLEOTIDE SEQUENCE [LARGE SCALE GENOMIC DNA]</scope>
    <source>
        <strain evidence="3">LRV0_1</strain>
    </source>
</reference>
<feature type="region of interest" description="Disordered" evidence="1">
    <location>
        <begin position="51"/>
        <end position="70"/>
    </location>
</feature>
<keyword evidence="2" id="KW-0812">Transmembrane</keyword>
<accession>A0ABR0A7E1</accession>
<organism evidence="3 4">
    <name type="scientific">Daphnia magna</name>
    <dbReference type="NCBI Taxonomy" id="35525"/>
    <lineage>
        <taxon>Eukaryota</taxon>
        <taxon>Metazoa</taxon>
        <taxon>Ecdysozoa</taxon>
        <taxon>Arthropoda</taxon>
        <taxon>Crustacea</taxon>
        <taxon>Branchiopoda</taxon>
        <taxon>Diplostraca</taxon>
        <taxon>Cladocera</taxon>
        <taxon>Anomopoda</taxon>
        <taxon>Daphniidae</taxon>
        <taxon>Daphnia</taxon>
    </lineage>
</organism>
<evidence type="ECO:0000256" key="2">
    <source>
        <dbReference type="SAM" id="Phobius"/>
    </source>
</evidence>
<protein>
    <submittedName>
        <fullName evidence="3">Uncharacterized protein</fullName>
    </submittedName>
</protein>
<name>A0ABR0A7E1_9CRUS</name>
<dbReference type="Proteomes" id="UP001234178">
    <property type="component" value="Unassembled WGS sequence"/>
</dbReference>
<dbReference type="EMBL" id="JAOYFB010000036">
    <property type="protein sequence ID" value="KAK4020890.1"/>
    <property type="molecule type" value="Genomic_DNA"/>
</dbReference>
<evidence type="ECO:0000313" key="3">
    <source>
        <dbReference type="EMBL" id="KAK4020890.1"/>
    </source>
</evidence>
<proteinExistence type="predicted"/>
<keyword evidence="2" id="KW-1133">Transmembrane helix</keyword>
<feature type="transmembrane region" description="Helical" evidence="2">
    <location>
        <begin position="12"/>
        <end position="29"/>
    </location>
</feature>
<gene>
    <name evidence="3" type="ORF">OUZ56_002832</name>
</gene>
<evidence type="ECO:0000313" key="4">
    <source>
        <dbReference type="Proteomes" id="UP001234178"/>
    </source>
</evidence>
<comment type="caution">
    <text evidence="3">The sequence shown here is derived from an EMBL/GenBank/DDBJ whole genome shotgun (WGS) entry which is preliminary data.</text>
</comment>